<accession>A0A830C2Z2</accession>
<evidence type="ECO:0000256" key="1">
    <source>
        <dbReference type="SAM" id="MobiDB-lite"/>
    </source>
</evidence>
<dbReference type="SUPFAM" id="SSF81383">
    <property type="entry name" value="F-box domain"/>
    <property type="match status" value="1"/>
</dbReference>
<dbReference type="InterPro" id="IPR050796">
    <property type="entry name" value="SCF_F-box_component"/>
</dbReference>
<feature type="compositionally biased region" description="Low complexity" evidence="1">
    <location>
        <begin position="473"/>
        <end position="486"/>
    </location>
</feature>
<dbReference type="CDD" id="cd22157">
    <property type="entry name" value="F-box_AtFBW1-like"/>
    <property type="match status" value="1"/>
</dbReference>
<reference evidence="3" key="1">
    <citation type="submission" date="2020-07" db="EMBL/GenBank/DDBJ databases">
        <title>Ethylene signaling mediates host invasion by parasitic plants.</title>
        <authorList>
            <person name="Yoshida S."/>
        </authorList>
    </citation>
    <scope>NUCLEOTIDE SEQUENCE</scope>
    <source>
        <strain evidence="3">Okayama</strain>
    </source>
</reference>
<gene>
    <name evidence="3" type="ORF">PHJA_001486300</name>
</gene>
<dbReference type="OrthoDB" id="591557at2759"/>
<evidence type="ECO:0000259" key="2">
    <source>
        <dbReference type="PROSITE" id="PS50181"/>
    </source>
</evidence>
<dbReference type="Pfam" id="PF07734">
    <property type="entry name" value="FBA_1"/>
    <property type="match status" value="1"/>
</dbReference>
<dbReference type="PANTHER" id="PTHR31672">
    <property type="entry name" value="BNACNNG10540D PROTEIN"/>
    <property type="match status" value="1"/>
</dbReference>
<keyword evidence="4" id="KW-1185">Reference proteome</keyword>
<dbReference type="Gene3D" id="1.20.1280.50">
    <property type="match status" value="1"/>
</dbReference>
<sequence>MSDIPPPEIINGDPGKSLPFDLIENILSRLPVKTLKRFRAVERSWCHLIDSERFARIHLHFSLTSNSNRNLISCLLGFYWMSVDSLDEGQSIEPGFEYDDKDIHAISNSCNGLVVVTREPEPPILWNPFSREHKVLPKCPLDFTPDPSISCKPTYGFGYDSRNDDYKVVKVMLDEEWIYSLKFDCWRRTDGTSYDRGKWAVHVNGALHTIVRAETNSMKIMGFSVVTERDYEVATPEGIDMIMKGLVYVCLDVLDECLALVCNYGSKLVIWVMEEYGVKESWTPLIPFPLEGLGAEGVRRTGCGTADGVVRPLAYSKERDKVMLNCGGKWLALCGLRTKSVEKVAMPFVFWPQLCVETLISPNGWARGKSSAQKQNKDDVLDVLSSYKSSFSVLNELSAQIKIESSGSELTSRVSFWKVPLTAAYKNRCRSMYLAYRALCRVSRRRTDVNRRERTECVGAADPDSPMPPAPAQPGAGSPISARKPV</sequence>
<dbReference type="InterPro" id="IPR036047">
    <property type="entry name" value="F-box-like_dom_sf"/>
</dbReference>
<dbReference type="EMBL" id="BMAC01000314">
    <property type="protein sequence ID" value="GFP93419.1"/>
    <property type="molecule type" value="Genomic_DNA"/>
</dbReference>
<organism evidence="3 4">
    <name type="scientific">Phtheirospermum japonicum</name>
    <dbReference type="NCBI Taxonomy" id="374723"/>
    <lineage>
        <taxon>Eukaryota</taxon>
        <taxon>Viridiplantae</taxon>
        <taxon>Streptophyta</taxon>
        <taxon>Embryophyta</taxon>
        <taxon>Tracheophyta</taxon>
        <taxon>Spermatophyta</taxon>
        <taxon>Magnoliopsida</taxon>
        <taxon>eudicotyledons</taxon>
        <taxon>Gunneridae</taxon>
        <taxon>Pentapetalae</taxon>
        <taxon>asterids</taxon>
        <taxon>lamiids</taxon>
        <taxon>Lamiales</taxon>
        <taxon>Orobanchaceae</taxon>
        <taxon>Orobanchaceae incertae sedis</taxon>
        <taxon>Phtheirospermum</taxon>
    </lineage>
</organism>
<dbReference type="AlphaFoldDB" id="A0A830C2Z2"/>
<evidence type="ECO:0000313" key="4">
    <source>
        <dbReference type="Proteomes" id="UP000653305"/>
    </source>
</evidence>
<proteinExistence type="predicted"/>
<name>A0A830C2Z2_9LAMI</name>
<dbReference type="SMART" id="SM00256">
    <property type="entry name" value="FBOX"/>
    <property type="match status" value="1"/>
</dbReference>
<dbReference type="NCBIfam" id="TIGR01640">
    <property type="entry name" value="F_box_assoc_1"/>
    <property type="match status" value="1"/>
</dbReference>
<dbReference type="InterPro" id="IPR017451">
    <property type="entry name" value="F-box-assoc_interact_dom"/>
</dbReference>
<dbReference type="InterPro" id="IPR006527">
    <property type="entry name" value="F-box-assoc_dom_typ1"/>
</dbReference>
<dbReference type="Proteomes" id="UP000653305">
    <property type="component" value="Unassembled WGS sequence"/>
</dbReference>
<comment type="caution">
    <text evidence="3">The sequence shown here is derived from an EMBL/GenBank/DDBJ whole genome shotgun (WGS) entry which is preliminary data.</text>
</comment>
<dbReference type="InterPro" id="IPR001810">
    <property type="entry name" value="F-box_dom"/>
</dbReference>
<protein>
    <submittedName>
        <fullName evidence="3">F-box protein cpr30</fullName>
    </submittedName>
</protein>
<feature type="domain" description="F-box" evidence="2">
    <location>
        <begin position="12"/>
        <end position="57"/>
    </location>
</feature>
<feature type="region of interest" description="Disordered" evidence="1">
    <location>
        <begin position="451"/>
        <end position="486"/>
    </location>
</feature>
<dbReference type="Pfam" id="PF00646">
    <property type="entry name" value="F-box"/>
    <property type="match status" value="1"/>
</dbReference>
<dbReference type="PANTHER" id="PTHR31672:SF13">
    <property type="entry name" value="F-BOX PROTEIN CPR30-LIKE"/>
    <property type="match status" value="1"/>
</dbReference>
<evidence type="ECO:0000313" key="3">
    <source>
        <dbReference type="EMBL" id="GFP93419.1"/>
    </source>
</evidence>
<dbReference type="PROSITE" id="PS50181">
    <property type="entry name" value="FBOX"/>
    <property type="match status" value="1"/>
</dbReference>